<dbReference type="RefSeq" id="XP_047738044.1">
    <property type="nucleotide sequence ID" value="XM_047882088.1"/>
</dbReference>
<feature type="domain" description="Mic1" evidence="2">
    <location>
        <begin position="630"/>
        <end position="793"/>
    </location>
</feature>
<evidence type="ECO:0000259" key="2">
    <source>
        <dbReference type="Pfam" id="PF07035"/>
    </source>
</evidence>
<dbReference type="GO" id="GO:0005765">
    <property type="term" value="C:lysosomal membrane"/>
    <property type="evidence" value="ECO:0007669"/>
    <property type="project" value="TreeGrafter"/>
</dbReference>
<dbReference type="PANTHER" id="PTHR12897:SF4">
    <property type="entry name" value="REGULATOR OF MON1-CCZ1 COMPLEX"/>
    <property type="match status" value="1"/>
</dbReference>
<name>A0A8B7PIN1_HYAAZ</name>
<sequence>MAENEDLPYLQLSENPVRFEPVSRVTNVFFDGTTKEVVSVRGGGTLGVVVQGLHTKEAFCMEDRGTITSLKFAPNHSRLAVQRTPNSLELLPFNAGEVGSGVVVECKTKSASLLGFVWADNDDLVLVTSHGIEFYHVSRERVFVRLVRSYSVPGCCWFVWSAECHMLVVASSSGATAPAKVALFPFQFAANYSNKMQKCVVDLHDSGLSSSRGGRPPPSAGDGALELSERDVCVAFVYRPAILVLRHPHDLNHTAQLLVFTNLKDSSGFKLTHICQLELTGRFAVNVIDSLIIVHHQASKVSLVFDVALGTEMRQDVCLVYPATRPAPIRPFCLEEPSVTSGVPSAHADQTAPRTPGAAAASGRRTSTTDGSALVTQIPCQLYAPTWVVFQPSVIIDARLGCLWNLQLDLPAFAATFSDSLQLISCLLNRRHAKPLLLQTIRRVTERRALHILGPCFDVLNAGYRRHLDALCAQAQCGATGPMGIVLGGVGSNLMPSTSPLLMPSRNGGNVLSTITPAAVVEAVDMYQSVLAPLMELAQNSTVKHNAHSQAAKINTSSEVVKVDASSESEKLNPFLEHEKLKVPSEAVKLSSSSEISDKMQAVNLLDASEPDKSLKKNSAVKDGKSNDAFSEAMDESINYLVSVTLDYVRSLSAAGLPVPDFLHQLIVNALLNTGNFFQLHQLLQFHIVPDTKPLACVLLSRGGVYPACVQLSLDMLCRLRTAHEEIIEVLLANKLVTAALRYARANGLEDQLSCRKFLEAALHTGDDAIFYSVFTLFALRNTRLRGSRPFTESDHCETYIQHYKKTFGSLPDYAASVQS</sequence>
<evidence type="ECO:0000256" key="1">
    <source>
        <dbReference type="SAM" id="MobiDB-lite"/>
    </source>
</evidence>
<dbReference type="GO" id="GO:0010506">
    <property type="term" value="P:regulation of autophagy"/>
    <property type="evidence" value="ECO:0007669"/>
    <property type="project" value="InterPro"/>
</dbReference>
<dbReference type="RefSeq" id="XP_047738045.1">
    <property type="nucleotide sequence ID" value="XM_047882089.1"/>
</dbReference>
<protein>
    <submittedName>
        <fullName evidence="5 6">Regulator of MON1-CCZ1 complex isoform X1</fullName>
    </submittedName>
</protein>
<evidence type="ECO:0000313" key="7">
    <source>
        <dbReference type="RefSeq" id="XP_047738044.1"/>
    </source>
</evidence>
<evidence type="ECO:0000313" key="6">
    <source>
        <dbReference type="RefSeq" id="XP_047738043.1"/>
    </source>
</evidence>
<dbReference type="InterPro" id="IPR049040">
    <property type="entry name" value="RMC1_N"/>
</dbReference>
<dbReference type="InterPro" id="IPR009755">
    <property type="entry name" value="RMC1_C"/>
</dbReference>
<keyword evidence="4" id="KW-1185">Reference proteome</keyword>
<evidence type="ECO:0000313" key="4">
    <source>
        <dbReference type="Proteomes" id="UP000694843"/>
    </source>
</evidence>
<dbReference type="OrthoDB" id="26384at2759"/>
<dbReference type="Proteomes" id="UP000694843">
    <property type="component" value="Unplaced"/>
</dbReference>
<dbReference type="OMA" id="VWVHNRE"/>
<dbReference type="RefSeq" id="XP_047738043.1">
    <property type="nucleotide sequence ID" value="XM_047882087.1"/>
</dbReference>
<evidence type="ECO:0000313" key="5">
    <source>
        <dbReference type="RefSeq" id="XP_018026019.1"/>
    </source>
</evidence>
<feature type="domain" description="Regulator of MON1-CCZ1 complex N-terminal" evidence="3">
    <location>
        <begin position="28"/>
        <end position="141"/>
    </location>
</feature>
<proteinExistence type="predicted"/>
<dbReference type="Pfam" id="PF21029">
    <property type="entry name" value="RMC1_N"/>
    <property type="match status" value="1"/>
</dbReference>
<dbReference type="KEGG" id="hazt:108681496"/>
<gene>
    <name evidence="5 6 7 8" type="primary">LOC108681496</name>
</gene>
<dbReference type="CTD" id="38734"/>
<dbReference type="AlphaFoldDB" id="A0A8B7PIN1"/>
<dbReference type="PANTHER" id="PTHR12897">
    <property type="entry name" value="COLON CANCER-ASSOCIATED PROTEIN MIC1"/>
    <property type="match status" value="1"/>
</dbReference>
<dbReference type="GeneID" id="108681496"/>
<dbReference type="GO" id="GO:0035658">
    <property type="term" value="C:Mon1-Ccz1 complex"/>
    <property type="evidence" value="ECO:0007669"/>
    <property type="project" value="InterPro"/>
</dbReference>
<feature type="compositionally biased region" description="Low complexity" evidence="1">
    <location>
        <begin position="351"/>
        <end position="368"/>
    </location>
</feature>
<feature type="region of interest" description="Disordered" evidence="1">
    <location>
        <begin position="341"/>
        <end position="368"/>
    </location>
</feature>
<reference evidence="5 6" key="1">
    <citation type="submission" date="2025-04" db="UniProtKB">
        <authorList>
            <consortium name="RefSeq"/>
        </authorList>
    </citation>
    <scope>IDENTIFICATION</scope>
    <source>
        <tissue evidence="5 6">Whole organism</tissue>
    </source>
</reference>
<dbReference type="InterPro" id="IPR040371">
    <property type="entry name" value="RMC1"/>
</dbReference>
<dbReference type="GO" id="GO:0031902">
    <property type="term" value="C:late endosome membrane"/>
    <property type="evidence" value="ECO:0007669"/>
    <property type="project" value="TreeGrafter"/>
</dbReference>
<accession>A0A8B7PIN1</accession>
<dbReference type="Pfam" id="PF07035">
    <property type="entry name" value="RMC1_C"/>
    <property type="match status" value="1"/>
</dbReference>
<dbReference type="SUPFAM" id="SSF69322">
    <property type="entry name" value="Tricorn protease domain 2"/>
    <property type="match status" value="1"/>
</dbReference>
<organism evidence="4 5">
    <name type="scientific">Hyalella azteca</name>
    <name type="common">Amphipod</name>
    <dbReference type="NCBI Taxonomy" id="294128"/>
    <lineage>
        <taxon>Eukaryota</taxon>
        <taxon>Metazoa</taxon>
        <taxon>Ecdysozoa</taxon>
        <taxon>Arthropoda</taxon>
        <taxon>Crustacea</taxon>
        <taxon>Multicrustacea</taxon>
        <taxon>Malacostraca</taxon>
        <taxon>Eumalacostraca</taxon>
        <taxon>Peracarida</taxon>
        <taxon>Amphipoda</taxon>
        <taxon>Senticaudata</taxon>
        <taxon>Talitrida</taxon>
        <taxon>Talitroidea</taxon>
        <taxon>Hyalellidae</taxon>
        <taxon>Hyalella</taxon>
    </lineage>
</organism>
<evidence type="ECO:0000313" key="8">
    <source>
        <dbReference type="RefSeq" id="XP_047738045.1"/>
    </source>
</evidence>
<dbReference type="RefSeq" id="XP_018026019.1">
    <property type="nucleotide sequence ID" value="XM_018170530.2"/>
</dbReference>
<evidence type="ECO:0000259" key="3">
    <source>
        <dbReference type="Pfam" id="PF21029"/>
    </source>
</evidence>